<keyword evidence="4" id="KW-0812">Transmembrane</keyword>
<evidence type="ECO:0000256" key="4">
    <source>
        <dbReference type="ARBA" id="ARBA00022692"/>
    </source>
</evidence>
<dbReference type="GO" id="GO:0016020">
    <property type="term" value="C:membrane"/>
    <property type="evidence" value="ECO:0007669"/>
    <property type="project" value="UniProtKB-SubCell"/>
</dbReference>
<dbReference type="Proteomes" id="UP000663838">
    <property type="component" value="Unassembled WGS sequence"/>
</dbReference>
<evidence type="ECO:0000256" key="6">
    <source>
        <dbReference type="ARBA" id="ARBA00023136"/>
    </source>
</evidence>
<evidence type="ECO:0000259" key="7">
    <source>
        <dbReference type="Pfam" id="PF00005"/>
    </source>
</evidence>
<dbReference type="AlphaFoldDB" id="A0A821V862"/>
<dbReference type="PANTHER" id="PTHR48041">
    <property type="entry name" value="ABC TRANSPORTER G FAMILY MEMBER 28"/>
    <property type="match status" value="1"/>
</dbReference>
<evidence type="ECO:0000256" key="3">
    <source>
        <dbReference type="ARBA" id="ARBA00022448"/>
    </source>
</evidence>
<keyword evidence="5" id="KW-1133">Transmembrane helix</keyword>
<evidence type="ECO:0000313" key="9">
    <source>
        <dbReference type="Proteomes" id="UP000663838"/>
    </source>
</evidence>
<protein>
    <recommendedName>
        <fullName evidence="7">ABC transporter domain-containing protein</fullName>
    </recommendedName>
</protein>
<dbReference type="GO" id="GO:0016887">
    <property type="term" value="F:ATP hydrolysis activity"/>
    <property type="evidence" value="ECO:0007669"/>
    <property type="project" value="InterPro"/>
</dbReference>
<accession>A0A821V862</accession>
<dbReference type="SUPFAM" id="SSF52540">
    <property type="entry name" value="P-loop containing nucleoside triphosphate hydrolases"/>
    <property type="match status" value="1"/>
</dbReference>
<dbReference type="Gene3D" id="3.40.50.300">
    <property type="entry name" value="P-loop containing nucleotide triphosphate hydrolases"/>
    <property type="match status" value="1"/>
</dbReference>
<dbReference type="Pfam" id="PF00005">
    <property type="entry name" value="ABC_tran"/>
    <property type="match status" value="1"/>
</dbReference>
<proteinExistence type="inferred from homology"/>
<organism evidence="8 9">
    <name type="scientific">Rotaria socialis</name>
    <dbReference type="NCBI Taxonomy" id="392032"/>
    <lineage>
        <taxon>Eukaryota</taxon>
        <taxon>Metazoa</taxon>
        <taxon>Spiralia</taxon>
        <taxon>Gnathifera</taxon>
        <taxon>Rotifera</taxon>
        <taxon>Eurotatoria</taxon>
        <taxon>Bdelloidea</taxon>
        <taxon>Philodinida</taxon>
        <taxon>Philodinidae</taxon>
        <taxon>Rotaria</taxon>
    </lineage>
</organism>
<dbReference type="InterPro" id="IPR003439">
    <property type="entry name" value="ABC_transporter-like_ATP-bd"/>
</dbReference>
<keyword evidence="6" id="KW-0472">Membrane</keyword>
<feature type="domain" description="ABC transporter" evidence="7">
    <location>
        <begin position="11"/>
        <end position="115"/>
    </location>
</feature>
<dbReference type="GO" id="GO:0042626">
    <property type="term" value="F:ATPase-coupled transmembrane transporter activity"/>
    <property type="evidence" value="ECO:0007669"/>
    <property type="project" value="TreeGrafter"/>
</dbReference>
<name>A0A821V862_9BILA</name>
<dbReference type="InterPro" id="IPR050352">
    <property type="entry name" value="ABCG_transporters"/>
</dbReference>
<evidence type="ECO:0000256" key="2">
    <source>
        <dbReference type="ARBA" id="ARBA00005814"/>
    </source>
</evidence>
<dbReference type="InterPro" id="IPR027417">
    <property type="entry name" value="P-loop_NTPase"/>
</dbReference>
<comment type="caution">
    <text evidence="8">The sequence shown here is derived from an EMBL/GenBank/DDBJ whole genome shotgun (WGS) entry which is preliminary data.</text>
</comment>
<gene>
    <name evidence="8" type="ORF">TOA249_LOCUS30811</name>
</gene>
<dbReference type="GO" id="GO:0005524">
    <property type="term" value="F:ATP binding"/>
    <property type="evidence" value="ECO:0007669"/>
    <property type="project" value="InterPro"/>
</dbReference>
<reference evidence="8" key="1">
    <citation type="submission" date="2021-02" db="EMBL/GenBank/DDBJ databases">
        <authorList>
            <person name="Nowell W R."/>
        </authorList>
    </citation>
    <scope>NUCLEOTIDE SEQUENCE</scope>
</reference>
<evidence type="ECO:0000256" key="1">
    <source>
        <dbReference type="ARBA" id="ARBA00004141"/>
    </source>
</evidence>
<sequence length="124" mass="14047">MMNVLSGRHGRYLNITGDVYLNDCMMTRSQRALTGLIGHVEQQELFIETTTLEEHLVFQAMLRMPQTMKDNERLEHVENIMEQLNVVDCRNTSIGRLSGGEKKRLSFATALLTRPLLGAGLTAR</sequence>
<dbReference type="EMBL" id="CAJOBS010005647">
    <property type="protein sequence ID" value="CAF4902810.1"/>
    <property type="molecule type" value="Genomic_DNA"/>
</dbReference>
<evidence type="ECO:0000313" key="8">
    <source>
        <dbReference type="EMBL" id="CAF4902810.1"/>
    </source>
</evidence>
<comment type="subcellular location">
    <subcellularLocation>
        <location evidence="1">Membrane</location>
        <topology evidence="1">Multi-pass membrane protein</topology>
    </subcellularLocation>
</comment>
<evidence type="ECO:0000256" key="5">
    <source>
        <dbReference type="ARBA" id="ARBA00022989"/>
    </source>
</evidence>
<keyword evidence="3" id="KW-0813">Transport</keyword>
<dbReference type="PANTHER" id="PTHR48041:SF139">
    <property type="entry name" value="PROTEIN SCARLET"/>
    <property type="match status" value="1"/>
</dbReference>
<comment type="similarity">
    <text evidence="2">Belongs to the ABC transporter superfamily. ABCG family. Eye pigment precursor importer (TC 3.A.1.204) subfamily.</text>
</comment>